<dbReference type="KEGG" id="sper:EW093_13920"/>
<reference evidence="1 2" key="2">
    <citation type="submission" date="2019-09" db="EMBL/GenBank/DDBJ databases">
        <title>Complete Genome Sequence and Methylome Analysis of free living Spirochaetas.</title>
        <authorList>
            <person name="Leshcheva N."/>
            <person name="Mikheeva N."/>
        </authorList>
    </citation>
    <scope>NUCLEOTIDE SEQUENCE [LARGE SCALE GENOMIC DNA]</scope>
    <source>
        <strain evidence="1 2">P</strain>
    </source>
</reference>
<dbReference type="Pfam" id="PF03646">
    <property type="entry name" value="FlaG"/>
    <property type="match status" value="1"/>
</dbReference>
<evidence type="ECO:0000313" key="2">
    <source>
        <dbReference type="Proteomes" id="UP000323824"/>
    </source>
</evidence>
<dbReference type="OrthoDB" id="362353at2"/>
<accession>A0A5C1QGK9</accession>
<dbReference type="EMBL" id="CP035807">
    <property type="protein sequence ID" value="QEN05754.1"/>
    <property type="molecule type" value="Genomic_DNA"/>
</dbReference>
<organism evidence="1 2">
    <name type="scientific">Thiospirochaeta perfilievii</name>
    <dbReference type="NCBI Taxonomy" id="252967"/>
    <lineage>
        <taxon>Bacteria</taxon>
        <taxon>Pseudomonadati</taxon>
        <taxon>Spirochaetota</taxon>
        <taxon>Spirochaetia</taxon>
        <taxon>Spirochaetales</taxon>
        <taxon>Spirochaetaceae</taxon>
        <taxon>Thiospirochaeta</taxon>
    </lineage>
</organism>
<dbReference type="InterPro" id="IPR005186">
    <property type="entry name" value="FlaG"/>
</dbReference>
<dbReference type="Proteomes" id="UP000323824">
    <property type="component" value="Chromosome"/>
</dbReference>
<evidence type="ECO:0000313" key="1">
    <source>
        <dbReference type="EMBL" id="QEN05754.1"/>
    </source>
</evidence>
<proteinExistence type="predicted"/>
<keyword evidence="2" id="KW-1185">Reference proteome</keyword>
<dbReference type="SUPFAM" id="SSF160214">
    <property type="entry name" value="FlaG-like"/>
    <property type="match status" value="1"/>
</dbReference>
<dbReference type="InterPro" id="IPR035924">
    <property type="entry name" value="FlaG-like_sf"/>
</dbReference>
<dbReference type="AlphaFoldDB" id="A0A5C1QGK9"/>
<evidence type="ECO:0008006" key="3">
    <source>
        <dbReference type="Google" id="ProtNLM"/>
    </source>
</evidence>
<gene>
    <name evidence="1" type="ORF">EW093_13920</name>
</gene>
<dbReference type="Gene3D" id="3.30.160.170">
    <property type="entry name" value="FlaG-like"/>
    <property type="match status" value="1"/>
</dbReference>
<dbReference type="RefSeq" id="WP_149568988.1">
    <property type="nucleotide sequence ID" value="NZ_CP035807.1"/>
</dbReference>
<reference evidence="1 2" key="1">
    <citation type="submission" date="2019-02" db="EMBL/GenBank/DDBJ databases">
        <authorList>
            <person name="Fomenkov A."/>
            <person name="Dubinina G."/>
            <person name="Grabovich M."/>
            <person name="Vincze T."/>
            <person name="Roberts R.J."/>
        </authorList>
    </citation>
    <scope>NUCLEOTIDE SEQUENCE [LARGE SCALE GENOMIC DNA]</scope>
    <source>
        <strain evidence="1 2">P</strain>
    </source>
</reference>
<name>A0A5C1QGK9_9SPIO</name>
<sequence>MTVITENVIRQDLRESNVRNEKTANVQAKTKISNEDVLTLPEVKIQLTDILKETKLKYSVDEQDNGFIIKVMDKKTDKIIKEIPSHDIQVLRKHFRTHMGVLFNELI</sequence>
<protein>
    <recommendedName>
        <fullName evidence="3">Flagellar protein FlaG</fullName>
    </recommendedName>
</protein>